<dbReference type="GO" id="GO:0005524">
    <property type="term" value="F:ATP binding"/>
    <property type="evidence" value="ECO:0007669"/>
    <property type="project" value="UniProtKB-KW"/>
</dbReference>
<evidence type="ECO:0000256" key="1">
    <source>
        <dbReference type="ARBA" id="ARBA00007381"/>
    </source>
</evidence>
<dbReference type="InterPro" id="IPR043129">
    <property type="entry name" value="ATPase_NBD"/>
</dbReference>
<comment type="similarity">
    <text evidence="1">Belongs to the heat shock protein 70 family.</text>
</comment>
<feature type="non-terminal residue" evidence="4">
    <location>
        <position position="1"/>
    </location>
</feature>
<dbReference type="InterPro" id="IPR013126">
    <property type="entry name" value="Hsp_70_fam"/>
</dbReference>
<dbReference type="EMBL" id="SNRW01043378">
    <property type="protein sequence ID" value="KAA6328203.1"/>
    <property type="molecule type" value="Genomic_DNA"/>
</dbReference>
<feature type="non-terminal residue" evidence="4">
    <location>
        <position position="159"/>
    </location>
</feature>
<dbReference type="SUPFAM" id="SSF53067">
    <property type="entry name" value="Actin-like ATPase domain"/>
    <property type="match status" value="1"/>
</dbReference>
<keyword evidence="2" id="KW-0547">Nucleotide-binding</keyword>
<evidence type="ECO:0000313" key="4">
    <source>
        <dbReference type="EMBL" id="KAA6328203.1"/>
    </source>
</evidence>
<dbReference type="GO" id="GO:0140662">
    <property type="term" value="F:ATP-dependent protein folding chaperone"/>
    <property type="evidence" value="ECO:0007669"/>
    <property type="project" value="InterPro"/>
</dbReference>
<dbReference type="OrthoDB" id="2401965at2759"/>
<organism evidence="4 5">
    <name type="scientific">Streblomastix strix</name>
    <dbReference type="NCBI Taxonomy" id="222440"/>
    <lineage>
        <taxon>Eukaryota</taxon>
        <taxon>Metamonada</taxon>
        <taxon>Preaxostyla</taxon>
        <taxon>Oxymonadida</taxon>
        <taxon>Streblomastigidae</taxon>
        <taxon>Streblomastix</taxon>
    </lineage>
</organism>
<dbReference type="PANTHER" id="PTHR19375">
    <property type="entry name" value="HEAT SHOCK PROTEIN 70KDA"/>
    <property type="match status" value="1"/>
</dbReference>
<name>A0A5J4R6H5_9EUKA</name>
<proteinExistence type="inferred from homology"/>
<evidence type="ECO:0000256" key="3">
    <source>
        <dbReference type="ARBA" id="ARBA00022840"/>
    </source>
</evidence>
<gene>
    <name evidence="4" type="ORF">EZS28_053741</name>
</gene>
<reference evidence="4 5" key="1">
    <citation type="submission" date="2019-03" db="EMBL/GenBank/DDBJ databases">
        <title>Single cell metagenomics reveals metabolic interactions within the superorganism composed of flagellate Streblomastix strix and complex community of Bacteroidetes bacteria on its surface.</title>
        <authorList>
            <person name="Treitli S.C."/>
            <person name="Kolisko M."/>
            <person name="Husnik F."/>
            <person name="Keeling P."/>
            <person name="Hampl V."/>
        </authorList>
    </citation>
    <scope>NUCLEOTIDE SEQUENCE [LARGE SCALE GENOMIC DNA]</scope>
    <source>
        <strain evidence="4">ST1C</strain>
    </source>
</reference>
<keyword evidence="3" id="KW-0067">ATP-binding</keyword>
<dbReference type="FunFam" id="3.30.420.40:FF:000545">
    <property type="entry name" value="Endoplasmic reticulum chaperone BiP"/>
    <property type="match status" value="1"/>
</dbReference>
<comment type="caution">
    <text evidence="4">The sequence shown here is derived from an EMBL/GenBank/DDBJ whole genome shotgun (WGS) entry which is preliminary data.</text>
</comment>
<dbReference type="Gene3D" id="3.30.420.40">
    <property type="match status" value="1"/>
</dbReference>
<evidence type="ECO:0000313" key="5">
    <source>
        <dbReference type="Proteomes" id="UP000324800"/>
    </source>
</evidence>
<dbReference type="Pfam" id="PF00012">
    <property type="entry name" value="HSP70"/>
    <property type="match status" value="2"/>
</dbReference>
<dbReference type="AlphaFoldDB" id="A0A5J4R6H5"/>
<protein>
    <submittedName>
        <fullName evidence="4">Putative chaperone DnaK</fullName>
    </submittedName>
</protein>
<evidence type="ECO:0000256" key="2">
    <source>
        <dbReference type="ARBA" id="ARBA00022741"/>
    </source>
</evidence>
<sequence length="159" mass="17364">QTHEYDDAKLYPFKVANQSGKPVVEVKAKGGQTKRFTPEEISAMILGKMKENTEQYLGMNVTNAVITCPAYFNNAQRQATKNAGTIAGFSIVHVLNEPTFVISLLKNEKELAKGINPDEAVAYGAAIQAGLLSTDEEQVIKDQFVIVDKTPLTFGIETV</sequence>
<dbReference type="Proteomes" id="UP000324800">
    <property type="component" value="Unassembled WGS sequence"/>
</dbReference>
<accession>A0A5J4R6H5</accession>